<accession>A0ABV2SI87</accession>
<organism evidence="2 3">
    <name type="scientific">Endozoicomonas lisbonensis</name>
    <dbReference type="NCBI Taxonomy" id="3120522"/>
    <lineage>
        <taxon>Bacteria</taxon>
        <taxon>Pseudomonadati</taxon>
        <taxon>Pseudomonadota</taxon>
        <taxon>Gammaproteobacteria</taxon>
        <taxon>Oceanospirillales</taxon>
        <taxon>Endozoicomonadaceae</taxon>
        <taxon>Endozoicomonas</taxon>
    </lineage>
</organism>
<dbReference type="SUPFAM" id="SSF53474">
    <property type="entry name" value="alpha/beta-Hydrolases"/>
    <property type="match status" value="1"/>
</dbReference>
<feature type="domain" description="Serine aminopeptidase S33" evidence="1">
    <location>
        <begin position="75"/>
        <end position="306"/>
    </location>
</feature>
<protein>
    <submittedName>
        <fullName evidence="2">Alpha-beta hydrolase superfamily lysophospholipase</fullName>
    </submittedName>
</protein>
<evidence type="ECO:0000259" key="1">
    <source>
        <dbReference type="Pfam" id="PF12146"/>
    </source>
</evidence>
<reference evidence="2 3" key="1">
    <citation type="submission" date="2024-06" db="EMBL/GenBank/DDBJ databases">
        <title>Genomic Encyclopedia of Type Strains, Phase V (KMG-V): Genome sequencing to study the core and pangenomes of soil and plant-associated prokaryotes.</title>
        <authorList>
            <person name="Whitman W."/>
        </authorList>
    </citation>
    <scope>NUCLEOTIDE SEQUENCE [LARGE SCALE GENOMIC DNA]</scope>
    <source>
        <strain evidence="2 3">NE40</strain>
    </source>
</reference>
<dbReference type="PANTHER" id="PTHR11614">
    <property type="entry name" value="PHOSPHOLIPASE-RELATED"/>
    <property type="match status" value="1"/>
</dbReference>
<dbReference type="InterPro" id="IPR022742">
    <property type="entry name" value="Hydrolase_4"/>
</dbReference>
<dbReference type="InterPro" id="IPR029058">
    <property type="entry name" value="AB_hydrolase_fold"/>
</dbReference>
<dbReference type="RefSeq" id="WP_354007632.1">
    <property type="nucleotide sequence ID" value="NZ_JBEWTA010000001.1"/>
</dbReference>
<dbReference type="Gene3D" id="3.40.50.1820">
    <property type="entry name" value="alpha/beta hydrolase"/>
    <property type="match status" value="1"/>
</dbReference>
<proteinExistence type="predicted"/>
<dbReference type="InterPro" id="IPR051044">
    <property type="entry name" value="MAG_DAG_Lipase"/>
</dbReference>
<keyword evidence="3" id="KW-1185">Reference proteome</keyword>
<sequence length="321" mass="37195">MDFDTLKRSLQQEPKPLFSKEQVRKVPECTAIEQEYFAYYGIDLENQLTGVQHRFGVIDSGNYRIASHLFEQDGAKGTFFVLHGYYDHVGLFGHILTFLLQQGYNVLAFDLPGHGLSSGEPATIADFSVYTQILTDIMKASTDRLARPWHGYGQSTGCAILTDYLLTHEQLTGEQPELDKVIFSAPLVRPWMWSLSRFQLYLARPFIKQLPRTFTDNSRDPDFLKKAHNDPLAPKVLPTQWVSAMDRWIRKIERYRQKSPYKPLVIQGTCDRTVDAKYNIAKLRQLFTDPEVLMLKDARHHLPNELNETREKYTEWLSSYI</sequence>
<dbReference type="Pfam" id="PF12146">
    <property type="entry name" value="Hydrolase_4"/>
    <property type="match status" value="1"/>
</dbReference>
<comment type="caution">
    <text evidence="2">The sequence shown here is derived from an EMBL/GenBank/DDBJ whole genome shotgun (WGS) entry which is preliminary data.</text>
</comment>
<dbReference type="Proteomes" id="UP001549366">
    <property type="component" value="Unassembled WGS sequence"/>
</dbReference>
<name>A0ABV2SI87_9GAMM</name>
<dbReference type="GO" id="GO:0016787">
    <property type="term" value="F:hydrolase activity"/>
    <property type="evidence" value="ECO:0007669"/>
    <property type="project" value="UniProtKB-KW"/>
</dbReference>
<keyword evidence="2" id="KW-0378">Hydrolase</keyword>
<evidence type="ECO:0000313" key="2">
    <source>
        <dbReference type="EMBL" id="MET4757480.1"/>
    </source>
</evidence>
<evidence type="ECO:0000313" key="3">
    <source>
        <dbReference type="Proteomes" id="UP001549366"/>
    </source>
</evidence>
<dbReference type="EMBL" id="JBEWTB010000002">
    <property type="protein sequence ID" value="MET4757480.1"/>
    <property type="molecule type" value="Genomic_DNA"/>
</dbReference>
<gene>
    <name evidence="2" type="ORF">V5J35_002672</name>
</gene>